<feature type="domain" description="Nudix hydrolase" evidence="1">
    <location>
        <begin position="115"/>
        <end position="256"/>
    </location>
</feature>
<evidence type="ECO:0000313" key="2">
    <source>
        <dbReference type="EMBL" id="SAM65297.1"/>
    </source>
</evidence>
<evidence type="ECO:0000313" key="3">
    <source>
        <dbReference type="Proteomes" id="UP000190837"/>
    </source>
</evidence>
<dbReference type="PROSITE" id="PS51462">
    <property type="entry name" value="NUDIX"/>
    <property type="match status" value="1"/>
</dbReference>
<accession>A0A1C3H4U9</accession>
<dbReference type="SUPFAM" id="SSF55811">
    <property type="entry name" value="Nudix"/>
    <property type="match status" value="1"/>
</dbReference>
<dbReference type="PANTHER" id="PTHR13622:SF8">
    <property type="entry name" value="THIAMIN PYROPHOSPHOKINASE 1"/>
    <property type="match status" value="1"/>
</dbReference>
<dbReference type="Pfam" id="PF15916">
    <property type="entry name" value="DUF4743"/>
    <property type="match status" value="1"/>
</dbReference>
<dbReference type="Gene3D" id="3.90.79.10">
    <property type="entry name" value="Nucleoside Triphosphate Pyrophosphohydrolase"/>
    <property type="match status" value="1"/>
</dbReference>
<dbReference type="GO" id="GO:0044715">
    <property type="term" value="F:8-oxo-dGDP phosphatase activity"/>
    <property type="evidence" value="ECO:0007669"/>
    <property type="project" value="TreeGrafter"/>
</dbReference>
<gene>
    <name evidence="2" type="ORF">CHUV0807_1334</name>
</gene>
<keyword evidence="2" id="KW-0378">Hydrolase</keyword>
<dbReference type="InterPro" id="IPR031804">
    <property type="entry name" value="DUF4743"/>
</dbReference>
<dbReference type="RefSeq" id="WP_079540667.1">
    <property type="nucleotide sequence ID" value="NZ_FKLO01000049.1"/>
</dbReference>
<name>A0A1C3H4U9_9GAMM</name>
<protein>
    <submittedName>
        <fullName evidence="2">NTP pyrophosphohydrolases including oxidative damage repair enzymes</fullName>
    </submittedName>
</protein>
<proteinExistence type="predicted"/>
<dbReference type="FunFam" id="3.90.79.10:FF:000019">
    <property type="entry name" value="Thiamin pyrophosphokinase, putative"/>
    <property type="match status" value="1"/>
</dbReference>
<reference evidence="3" key="1">
    <citation type="submission" date="2016-04" db="EMBL/GenBank/DDBJ databases">
        <authorList>
            <person name="Tagini F."/>
        </authorList>
    </citation>
    <scope>NUCLEOTIDE SEQUENCE [LARGE SCALE GENOMIC DNA]</scope>
    <source>
        <strain evidence="3">CHUV0807</strain>
    </source>
</reference>
<dbReference type="InterPro" id="IPR000086">
    <property type="entry name" value="NUDIX_hydrolase_dom"/>
</dbReference>
<organism evidence="2 3">
    <name type="scientific">Cardiobacterium hominis</name>
    <dbReference type="NCBI Taxonomy" id="2718"/>
    <lineage>
        <taxon>Bacteria</taxon>
        <taxon>Pseudomonadati</taxon>
        <taxon>Pseudomonadota</taxon>
        <taxon>Gammaproteobacteria</taxon>
        <taxon>Cardiobacteriales</taxon>
        <taxon>Cardiobacteriaceae</taxon>
        <taxon>Cardiobacterium</taxon>
    </lineage>
</organism>
<dbReference type="InterPro" id="IPR015797">
    <property type="entry name" value="NUDIX_hydrolase-like_dom_sf"/>
</dbReference>
<dbReference type="Proteomes" id="UP000190837">
    <property type="component" value="Unassembled WGS sequence"/>
</dbReference>
<sequence>MTYLAKIEQLNSADLAAYRPLILDGDPVGLIWRDNLARLRDHGLDLRDDGDRLIWYAPADFAARNAILAELAQALAAEGYVRGWRNEQLPLLANLHRPVRALIERAAAPVIGVCGYGVHVNGTTTRDGVPHMWIARRATTKSVEPGKLDQIAAGGIPYGIGVFANLIKESDEEAAIPETLARQARPVGIISYTAQTENGIRADTLYNYDLELPPDFRPHNRDGEVDEFLCLPLDEIARLVRDSDAFKQNSAVVVIDYLIRHGYLKPDDTPDYPALCRGIHHRHPQMHS</sequence>
<dbReference type="CDD" id="cd03676">
    <property type="entry name" value="NUDIX_Tnr3_like"/>
    <property type="match status" value="1"/>
</dbReference>
<dbReference type="PANTHER" id="PTHR13622">
    <property type="entry name" value="THIAMIN PYROPHOSPHOKINASE"/>
    <property type="match status" value="1"/>
</dbReference>
<evidence type="ECO:0000259" key="1">
    <source>
        <dbReference type="PROSITE" id="PS51462"/>
    </source>
</evidence>
<dbReference type="AlphaFoldDB" id="A0A1C3H4U9"/>
<dbReference type="EMBL" id="FKLO01000049">
    <property type="protein sequence ID" value="SAM65297.1"/>
    <property type="molecule type" value="Genomic_DNA"/>
</dbReference>